<dbReference type="PANTHER" id="PTHR11203:SF37">
    <property type="entry name" value="INTEGRATOR COMPLEX SUBUNIT 11"/>
    <property type="match status" value="1"/>
</dbReference>
<dbReference type="Gene3D" id="3.60.15.10">
    <property type="entry name" value="Ribonuclease Z/Hydroxyacylglutathione hydrolase-like"/>
    <property type="match status" value="1"/>
</dbReference>
<dbReference type="InterPro" id="IPR022712">
    <property type="entry name" value="Beta_Casp"/>
</dbReference>
<dbReference type="EMBL" id="JACONZ010000001">
    <property type="protein sequence ID" value="MBC5580566.1"/>
    <property type="molecule type" value="Genomic_DNA"/>
</dbReference>
<evidence type="ECO:0000256" key="1">
    <source>
        <dbReference type="ARBA" id="ARBA00022801"/>
    </source>
</evidence>
<dbReference type="Gene3D" id="3.40.50.10890">
    <property type="match status" value="1"/>
</dbReference>
<gene>
    <name evidence="4" type="ORF">H8S23_03510</name>
</gene>
<dbReference type="SMART" id="SM01027">
    <property type="entry name" value="Beta-Casp"/>
    <property type="match status" value="1"/>
</dbReference>
<dbReference type="RefSeq" id="WP_186886911.1">
    <property type="nucleotide sequence ID" value="NZ_JACONZ010000001.1"/>
</dbReference>
<dbReference type="InterPro" id="IPR011108">
    <property type="entry name" value="RMMBL"/>
</dbReference>
<dbReference type="InterPro" id="IPR001279">
    <property type="entry name" value="Metallo-B-lactamas"/>
</dbReference>
<reference evidence="4" key="1">
    <citation type="submission" date="2020-08" db="EMBL/GenBank/DDBJ databases">
        <title>Genome public.</title>
        <authorList>
            <person name="Liu C."/>
            <person name="Sun Q."/>
        </authorList>
    </citation>
    <scope>NUCLEOTIDE SEQUENCE</scope>
    <source>
        <strain evidence="4">BX8</strain>
    </source>
</reference>
<keyword evidence="1" id="KW-0378">Hydrolase</keyword>
<dbReference type="Pfam" id="PF10996">
    <property type="entry name" value="Beta-Casp"/>
    <property type="match status" value="1"/>
</dbReference>
<dbReference type="PANTHER" id="PTHR11203">
    <property type="entry name" value="CLEAVAGE AND POLYADENYLATION SPECIFICITY FACTOR FAMILY MEMBER"/>
    <property type="match status" value="1"/>
</dbReference>
<evidence type="ECO:0000259" key="2">
    <source>
        <dbReference type="SMART" id="SM00849"/>
    </source>
</evidence>
<dbReference type="Proteomes" id="UP000659630">
    <property type="component" value="Unassembled WGS sequence"/>
</dbReference>
<proteinExistence type="predicted"/>
<evidence type="ECO:0000313" key="5">
    <source>
        <dbReference type="Proteomes" id="UP000659630"/>
    </source>
</evidence>
<dbReference type="AlphaFoldDB" id="A0A923KVA0"/>
<sequence>MKLTFLGAARTVTGSAHLLEAGGRRLLVDFGMFQGRDGDTVQQLPCPAAQIDFVVATHAHIDHTGHLPLLVKNGFRGPVYGTGATAELCEILLADSAHIQKMDTEWENKKRERQGLPPLEPLYTADDAARAAALFRPLEYGVKLRLCDEFTIRFTDAGHILGSAAVEVWATEGDVTKKVVFSGDVGNLDQPILKNPQFVRSADFLLIESTYGNRIHPPAGDVKAQLARVVLDTFHRGGKVVIPAFAVGRAQEMIYYLRELYAEGAFRGYEHCPVFLDSPLAIEATAIFNRFENGYYYDREALQVVEKGGEILNFPQLQLAISSDDSKNINAYKGSCIILSASGMCDAGRIRHHLKYNLWGPENTVVLVGFQAEGTLGRRLLEGEKEVRVLGSEVAVNAAVENIDGLSAHADRNGLLRWLGGFCEMPQCTFVVHGEPAAADSFAAYLTEARGMAAFVPSRGESADLLAARPQLAPAPPLAEMAPVTVAAARTPKKKAKPGALASAIALLQEIEASGKKLPKRELNELVRAVDRLWGRLQEK</sequence>
<evidence type="ECO:0000259" key="3">
    <source>
        <dbReference type="SMART" id="SM01027"/>
    </source>
</evidence>
<dbReference type="Pfam" id="PF07521">
    <property type="entry name" value="RMMBL"/>
    <property type="match status" value="1"/>
</dbReference>
<dbReference type="GO" id="GO:0016787">
    <property type="term" value="F:hydrolase activity"/>
    <property type="evidence" value="ECO:0007669"/>
    <property type="project" value="UniProtKB-KW"/>
</dbReference>
<dbReference type="InterPro" id="IPR036866">
    <property type="entry name" value="RibonucZ/Hydroxyglut_hydro"/>
</dbReference>
<feature type="domain" description="Beta-Casp" evidence="3">
    <location>
        <begin position="250"/>
        <end position="380"/>
    </location>
</feature>
<dbReference type="SMART" id="SM00849">
    <property type="entry name" value="Lactamase_B"/>
    <property type="match status" value="1"/>
</dbReference>
<organism evidence="4 5">
    <name type="scientific">Anaerofilum hominis</name>
    <dbReference type="NCBI Taxonomy" id="2763016"/>
    <lineage>
        <taxon>Bacteria</taxon>
        <taxon>Bacillati</taxon>
        <taxon>Bacillota</taxon>
        <taxon>Clostridia</taxon>
        <taxon>Eubacteriales</taxon>
        <taxon>Oscillospiraceae</taxon>
        <taxon>Anaerofilum</taxon>
    </lineage>
</organism>
<dbReference type="InterPro" id="IPR050698">
    <property type="entry name" value="MBL"/>
</dbReference>
<dbReference type="SUPFAM" id="SSF56281">
    <property type="entry name" value="Metallo-hydrolase/oxidoreductase"/>
    <property type="match status" value="1"/>
</dbReference>
<dbReference type="Pfam" id="PF00753">
    <property type="entry name" value="Lactamase_B"/>
    <property type="match status" value="1"/>
</dbReference>
<evidence type="ECO:0000313" key="4">
    <source>
        <dbReference type="EMBL" id="MBC5580566.1"/>
    </source>
</evidence>
<protein>
    <submittedName>
        <fullName evidence="4">MBL fold metallo-hydrolase</fullName>
    </submittedName>
</protein>
<comment type="caution">
    <text evidence="4">The sequence shown here is derived from an EMBL/GenBank/DDBJ whole genome shotgun (WGS) entry which is preliminary data.</text>
</comment>
<dbReference type="GO" id="GO:0004521">
    <property type="term" value="F:RNA endonuclease activity"/>
    <property type="evidence" value="ECO:0007669"/>
    <property type="project" value="TreeGrafter"/>
</dbReference>
<accession>A0A923KVA0</accession>
<name>A0A923KVA0_9FIRM</name>
<feature type="domain" description="Metallo-beta-lactamase" evidence="2">
    <location>
        <begin position="13"/>
        <end position="245"/>
    </location>
</feature>
<dbReference type="CDD" id="cd16295">
    <property type="entry name" value="TTHA0252-CPSF-like_MBL-fold"/>
    <property type="match status" value="1"/>
</dbReference>
<keyword evidence="5" id="KW-1185">Reference proteome</keyword>